<dbReference type="AlphaFoldDB" id="M6UCD3"/>
<gene>
    <name evidence="1" type="ORF">LEP1GSC186_3186</name>
</gene>
<proteinExistence type="predicted"/>
<dbReference type="EMBL" id="AHOP02000067">
    <property type="protein sequence ID" value="EMO38739.1"/>
    <property type="molecule type" value="Genomic_DNA"/>
</dbReference>
<reference evidence="1 2" key="1">
    <citation type="submission" date="2013-01" db="EMBL/GenBank/DDBJ databases">
        <authorList>
            <person name="Harkins D.M."/>
            <person name="Durkin A.S."/>
            <person name="Brinkac L.M."/>
            <person name="Haft D.H."/>
            <person name="Selengut J.D."/>
            <person name="Sanka R."/>
            <person name="DePew J."/>
            <person name="Purushe J."/>
            <person name="Matthias M.A."/>
            <person name="Vinetz J.M."/>
            <person name="Sutton G.G."/>
            <person name="Nierman W.C."/>
            <person name="Fouts D.E."/>
        </authorList>
    </citation>
    <scope>NUCLEOTIDE SEQUENCE [LARGE SCALE GENOMIC DNA]</scope>
    <source>
        <strain evidence="1 2">ZUN142</strain>
    </source>
</reference>
<organism evidence="1 2">
    <name type="scientific">Leptospira noguchii serovar Autumnalis str. ZUN142</name>
    <dbReference type="NCBI Taxonomy" id="1085540"/>
    <lineage>
        <taxon>Bacteria</taxon>
        <taxon>Pseudomonadati</taxon>
        <taxon>Spirochaetota</taxon>
        <taxon>Spirochaetia</taxon>
        <taxon>Leptospirales</taxon>
        <taxon>Leptospiraceae</taxon>
        <taxon>Leptospira</taxon>
    </lineage>
</organism>
<comment type="caution">
    <text evidence="1">The sequence shown here is derived from an EMBL/GenBank/DDBJ whole genome shotgun (WGS) entry which is preliminary data.</text>
</comment>
<evidence type="ECO:0000313" key="1">
    <source>
        <dbReference type="EMBL" id="EMO38739.1"/>
    </source>
</evidence>
<accession>M6UCD3</accession>
<evidence type="ECO:0000313" key="2">
    <source>
        <dbReference type="Proteomes" id="UP000012153"/>
    </source>
</evidence>
<protein>
    <submittedName>
        <fullName evidence="1">Uncharacterized protein</fullName>
    </submittedName>
</protein>
<dbReference type="Proteomes" id="UP000012153">
    <property type="component" value="Unassembled WGS sequence"/>
</dbReference>
<dbReference type="RefSeq" id="WP_004442149.1">
    <property type="nucleotide sequence ID" value="NZ_AHOP02000067.1"/>
</dbReference>
<sequence>MKKNALLLHLKTTLRLLGEEIVGKVREESKILNPTKTCDLV</sequence>
<name>M6UCD3_9LEPT</name>